<feature type="coiled-coil region" evidence="1">
    <location>
        <begin position="63"/>
        <end position="97"/>
    </location>
</feature>
<dbReference type="PANTHER" id="PTHR38043:SF1">
    <property type="entry name" value="PROTEIN HEMX"/>
    <property type="match status" value="1"/>
</dbReference>
<evidence type="ECO:0000256" key="3">
    <source>
        <dbReference type="SAM" id="Phobius"/>
    </source>
</evidence>
<feature type="region of interest" description="Disordered" evidence="2">
    <location>
        <begin position="360"/>
        <end position="384"/>
    </location>
</feature>
<feature type="region of interest" description="Disordered" evidence="2">
    <location>
        <begin position="1"/>
        <end position="25"/>
    </location>
</feature>
<proteinExistence type="predicted"/>
<keyword evidence="3" id="KW-1133">Transmembrane helix</keyword>
<organism evidence="4 5">
    <name type="scientific">SAR86 cluster bacterium</name>
    <dbReference type="NCBI Taxonomy" id="2030880"/>
    <lineage>
        <taxon>Bacteria</taxon>
        <taxon>Pseudomonadati</taxon>
        <taxon>Pseudomonadota</taxon>
        <taxon>Gammaproteobacteria</taxon>
        <taxon>SAR86 cluster</taxon>
    </lineage>
</organism>
<evidence type="ECO:0000256" key="1">
    <source>
        <dbReference type="SAM" id="Coils"/>
    </source>
</evidence>
<reference evidence="4" key="1">
    <citation type="submission" date="2020-05" db="EMBL/GenBank/DDBJ databases">
        <title>Sulfur intermediates as new biogeochemical hubs in an aquatic model microbial ecosystem.</title>
        <authorList>
            <person name="Vigneron A."/>
        </authorList>
    </citation>
    <scope>NUCLEOTIDE SEQUENCE</scope>
    <source>
        <strain evidence="4">Bin.250</strain>
    </source>
</reference>
<sequence>MSEPITKPKQTPATEPDHDGSRSSGGFSGVLGVLLALIAIGMASYPIYQMLQPRPAPIIDQSVQQLTRDQNDQRQQFEKLEQEMQSLTSSMQDLQSDAAVVAENAIKVQGQLREELLSMVGTTSQDWLIAEVEYLLRLANQRVLMERDPQGAIALLRAADDIVRDARGTTGFELREAIAFDLGQLDAVARLDVDGIYLQLSVLARQVAQLRQKKRHFEVSAPTPALPTLTTLTWTERFWLRVEGAGRRLATLVDYRRGATEVTPILPPKEEYYLRQNLVLKFQLAELALLRGDQAIYSNALAEAGQWITQYFDLNQPQTQAVQTGIEKLRHIDIAGQMPDISGSLQAARELMAKFSQQPNRLPSRHNNVIRSPQLQIDPMGAAQ</sequence>
<evidence type="ECO:0000313" key="5">
    <source>
        <dbReference type="Proteomes" id="UP000754644"/>
    </source>
</evidence>
<keyword evidence="3" id="KW-0812">Transmembrane</keyword>
<evidence type="ECO:0000256" key="2">
    <source>
        <dbReference type="SAM" id="MobiDB-lite"/>
    </source>
</evidence>
<dbReference type="EMBL" id="JABMOJ010000355">
    <property type="protein sequence ID" value="NQV65598.1"/>
    <property type="molecule type" value="Genomic_DNA"/>
</dbReference>
<protein>
    <submittedName>
        <fullName evidence="4">Uroporphyrinogen-III C-methyltransferase</fullName>
    </submittedName>
</protein>
<dbReference type="PANTHER" id="PTHR38043">
    <property type="entry name" value="PROTEIN HEMX"/>
    <property type="match status" value="1"/>
</dbReference>
<feature type="compositionally biased region" description="Polar residues" evidence="2">
    <location>
        <begin position="360"/>
        <end position="375"/>
    </location>
</feature>
<keyword evidence="3" id="KW-0472">Membrane</keyword>
<dbReference type="Pfam" id="PF04375">
    <property type="entry name" value="HemX"/>
    <property type="match status" value="1"/>
</dbReference>
<comment type="caution">
    <text evidence="4">The sequence shown here is derived from an EMBL/GenBank/DDBJ whole genome shotgun (WGS) entry which is preliminary data.</text>
</comment>
<feature type="transmembrane region" description="Helical" evidence="3">
    <location>
        <begin position="26"/>
        <end position="48"/>
    </location>
</feature>
<keyword evidence="1" id="KW-0175">Coiled coil</keyword>
<dbReference type="Proteomes" id="UP000754644">
    <property type="component" value="Unassembled WGS sequence"/>
</dbReference>
<dbReference type="AlphaFoldDB" id="A0A972VWJ2"/>
<name>A0A972VWJ2_9GAMM</name>
<accession>A0A972VWJ2</accession>
<dbReference type="InterPro" id="IPR007470">
    <property type="entry name" value="HemX"/>
</dbReference>
<evidence type="ECO:0000313" key="4">
    <source>
        <dbReference type="EMBL" id="NQV65598.1"/>
    </source>
</evidence>
<gene>
    <name evidence="4" type="ORF">HQ497_09555</name>
</gene>